<organism evidence="1 2">
    <name type="scientific">Psychrobacter aquaticus CMS 56</name>
    <dbReference type="NCBI Taxonomy" id="1354303"/>
    <lineage>
        <taxon>Bacteria</taxon>
        <taxon>Pseudomonadati</taxon>
        <taxon>Pseudomonadota</taxon>
        <taxon>Gammaproteobacteria</taxon>
        <taxon>Moraxellales</taxon>
        <taxon>Moraxellaceae</taxon>
        <taxon>Psychrobacter</taxon>
    </lineage>
</organism>
<dbReference type="Proteomes" id="UP000016761">
    <property type="component" value="Unassembled WGS sequence"/>
</dbReference>
<name>U4T3S6_9GAMM</name>
<proteinExistence type="predicted"/>
<dbReference type="AlphaFoldDB" id="U4T3S6"/>
<evidence type="ECO:0000313" key="2">
    <source>
        <dbReference type="Proteomes" id="UP000016761"/>
    </source>
</evidence>
<evidence type="ECO:0000313" key="1">
    <source>
        <dbReference type="EMBL" id="ERL55952.1"/>
    </source>
</evidence>
<gene>
    <name evidence="1" type="ORF">M917_1196</name>
</gene>
<dbReference type="EMBL" id="AUSW01000017">
    <property type="protein sequence ID" value="ERL55952.1"/>
    <property type="molecule type" value="Genomic_DNA"/>
</dbReference>
<sequence length="37" mass="4326">MASYYIPLRFSDITVNRIAINLDNQSRKQGKPLLFLE</sequence>
<comment type="caution">
    <text evidence="1">The sequence shown here is derived from an EMBL/GenBank/DDBJ whole genome shotgun (WGS) entry which is preliminary data.</text>
</comment>
<protein>
    <submittedName>
        <fullName evidence="1">Uncharacterized protein</fullName>
    </submittedName>
</protein>
<keyword evidence="2" id="KW-1185">Reference proteome</keyword>
<accession>U4T3S6</accession>
<dbReference type="PATRIC" id="fig|1354303.4.peg.1179"/>
<reference evidence="1 2" key="1">
    <citation type="journal article" date="2013" name="Genome Announc.">
        <title>Draft Genome Sequence of Psychrobacter aquaticus Strain CMS 56T, Isolated from a Cyanobacterial Mat Sample Collected from Water Bodies in the McMurdo Dry Valley Region of Antarctica.</title>
        <authorList>
            <person name="Reddy G.S."/>
            <person name="Ara S."/>
            <person name="Singh A."/>
            <person name="Kumar Pinnaka A."/>
            <person name="Shivaji S."/>
        </authorList>
    </citation>
    <scope>NUCLEOTIDE SEQUENCE [LARGE SCALE GENOMIC DNA]</scope>
    <source>
        <strain evidence="1 2">CMS 56</strain>
    </source>
</reference>